<proteinExistence type="predicted"/>
<feature type="region of interest" description="Disordered" evidence="1">
    <location>
        <begin position="250"/>
        <end position="274"/>
    </location>
</feature>
<evidence type="ECO:0000313" key="2">
    <source>
        <dbReference type="EMBL" id="GAC73090.1"/>
    </source>
</evidence>
<organism evidence="2 3">
    <name type="scientific">Pseudozyma antarctica (strain T-34)</name>
    <name type="common">Yeast</name>
    <name type="synonym">Candida antarctica</name>
    <dbReference type="NCBI Taxonomy" id="1151754"/>
    <lineage>
        <taxon>Eukaryota</taxon>
        <taxon>Fungi</taxon>
        <taxon>Dikarya</taxon>
        <taxon>Basidiomycota</taxon>
        <taxon>Ustilaginomycotina</taxon>
        <taxon>Ustilaginomycetes</taxon>
        <taxon>Ustilaginales</taxon>
        <taxon>Ustilaginaceae</taxon>
        <taxon>Moesziomyces</taxon>
    </lineage>
</organism>
<gene>
    <name evidence="2" type="ORF">PANT_8d00057</name>
</gene>
<accession>M9M029</accession>
<feature type="compositionally biased region" description="Polar residues" evidence="1">
    <location>
        <begin position="313"/>
        <end position="322"/>
    </location>
</feature>
<dbReference type="OrthoDB" id="2552507at2759"/>
<feature type="region of interest" description="Disordered" evidence="1">
    <location>
        <begin position="185"/>
        <end position="223"/>
    </location>
</feature>
<dbReference type="Proteomes" id="UP000011976">
    <property type="component" value="Unassembled WGS sequence"/>
</dbReference>
<reference evidence="3" key="1">
    <citation type="journal article" date="2013" name="Genome Announc.">
        <title>Genome sequence of the basidiomycetous yeast Pseudozyma antarctica T-34, a producer of the glycolipid biosurfactants mannosylerythritol lipids.</title>
        <authorList>
            <person name="Morita T."/>
            <person name="Koike H."/>
            <person name="Koyama Y."/>
            <person name="Hagiwara H."/>
            <person name="Ito E."/>
            <person name="Fukuoka T."/>
            <person name="Imura T."/>
            <person name="Machida M."/>
            <person name="Kitamoto D."/>
        </authorList>
    </citation>
    <scope>NUCLEOTIDE SEQUENCE [LARGE SCALE GENOMIC DNA]</scope>
    <source>
        <strain evidence="3">T-34</strain>
    </source>
</reference>
<feature type="region of interest" description="Disordered" evidence="1">
    <location>
        <begin position="534"/>
        <end position="561"/>
    </location>
</feature>
<feature type="region of interest" description="Disordered" evidence="1">
    <location>
        <begin position="72"/>
        <end position="117"/>
    </location>
</feature>
<evidence type="ECO:0000256" key="1">
    <source>
        <dbReference type="SAM" id="MobiDB-lite"/>
    </source>
</evidence>
<sequence length="593" mass="63065">MMHRHFNRHPATETALESTQIGPALTSPFIYALPAADPTMIKHAAPQHPQALTKLQHRLLYESDSDSSFDLTFSSPSSVGSASEYSDVGYQSSARSRTSSYGAARRMGRHSSASRSESISSVLGSSIAIQRVLMGHNSSSSVSSKNQRQSVRAIASAFEQVGRGPTADLPKVGRRQLDRVDEHVASNAAAGQAQSSRSQQPPAPAAGQSADAPTTRRAGANGPVPARLVISKEPIRGPLSAPAVITAPASQASSEPHFTFPPRAGAPRHTPTASPHVRVRSFISLGERDDDEPVFDIIPSPSRKRSFGLPPASASTTPQPRTDTVPHAPQSASASPYDSPRSLASRDSMISTYSNDSLGEHPFSLQLPTDDDAERRASAAGSLHFDLGGFSSPCMDAASTGRLTPLRSEHAAHAALCADEGSTRGSRATLQPLFLSTSRPSSSSSSATLAASSTATVAPCMRINSSTTFPLPPTNFVKSAPRSIREMRWPLGQTRNLGAESGADTTLAVDELRREAQAILDSIREVGEEIDRAIPPTHRLPGSGYREKKAASPTAAETPQTTSFVKVDQSYSDVWRIIDSWYWSSFEVGPSQT</sequence>
<dbReference type="EMBL" id="DF196774">
    <property type="protein sequence ID" value="GAC73090.1"/>
    <property type="molecule type" value="Genomic_DNA"/>
</dbReference>
<feature type="region of interest" description="Disordered" evidence="1">
    <location>
        <begin position="291"/>
        <end position="344"/>
    </location>
</feature>
<dbReference type="AlphaFoldDB" id="M9M029"/>
<name>M9M029_PSEA3</name>
<feature type="compositionally biased region" description="Low complexity" evidence="1">
    <location>
        <begin position="185"/>
        <end position="213"/>
    </location>
</feature>
<protein>
    <submittedName>
        <fullName evidence="2">Uncharacterized protein</fullName>
    </submittedName>
</protein>
<feature type="compositionally biased region" description="Polar residues" evidence="1">
    <location>
        <begin position="79"/>
        <end position="101"/>
    </location>
</feature>
<evidence type="ECO:0000313" key="3">
    <source>
        <dbReference type="Proteomes" id="UP000011976"/>
    </source>
</evidence>